<dbReference type="EMBL" id="QDDR01000001">
    <property type="protein sequence ID" value="PVE48849.1"/>
    <property type="molecule type" value="Genomic_DNA"/>
</dbReference>
<dbReference type="Pfam" id="PF02770">
    <property type="entry name" value="Acyl-CoA_dh_M"/>
    <property type="match status" value="1"/>
</dbReference>
<proteinExistence type="inferred from homology"/>
<gene>
    <name evidence="12" type="ORF">DDE23_00115</name>
</gene>
<feature type="region of interest" description="Disordered" evidence="8">
    <location>
        <begin position="403"/>
        <end position="423"/>
    </location>
</feature>
<dbReference type="PANTHER" id="PTHR48083">
    <property type="entry name" value="MEDIUM-CHAIN SPECIFIC ACYL-COA DEHYDROGENASE, MITOCHONDRIAL-RELATED"/>
    <property type="match status" value="1"/>
</dbReference>
<comment type="similarity">
    <text evidence="2 7">Belongs to the acyl-CoA dehydrogenase family.</text>
</comment>
<feature type="domain" description="Acyl-CoA oxidase/dehydrogenase middle" evidence="10">
    <location>
        <begin position="132"/>
        <end position="234"/>
    </location>
</feature>
<evidence type="ECO:0000256" key="8">
    <source>
        <dbReference type="SAM" id="MobiDB-lite"/>
    </source>
</evidence>
<evidence type="ECO:0000256" key="4">
    <source>
        <dbReference type="ARBA" id="ARBA00022630"/>
    </source>
</evidence>
<dbReference type="InterPro" id="IPR009075">
    <property type="entry name" value="AcylCo_DH/oxidase_C"/>
</dbReference>
<accession>A0A2T7UWA4</accession>
<comment type="caution">
    <text evidence="12">The sequence shown here is derived from an EMBL/GenBank/DDBJ whole genome shotgun (WGS) entry which is preliminary data.</text>
</comment>
<dbReference type="SUPFAM" id="SSF56645">
    <property type="entry name" value="Acyl-CoA dehydrogenase NM domain-like"/>
    <property type="match status" value="1"/>
</dbReference>
<evidence type="ECO:0000259" key="9">
    <source>
        <dbReference type="Pfam" id="PF00441"/>
    </source>
</evidence>
<dbReference type="InterPro" id="IPR037069">
    <property type="entry name" value="AcylCoA_DH/ox_N_sf"/>
</dbReference>
<dbReference type="Gene3D" id="2.40.110.10">
    <property type="entry name" value="Butyryl-CoA Dehydrogenase, subunit A, domain 2"/>
    <property type="match status" value="1"/>
</dbReference>
<evidence type="ECO:0000256" key="1">
    <source>
        <dbReference type="ARBA" id="ARBA00001974"/>
    </source>
</evidence>
<evidence type="ECO:0000259" key="10">
    <source>
        <dbReference type="Pfam" id="PF02770"/>
    </source>
</evidence>
<keyword evidence="13" id="KW-1185">Reference proteome</keyword>
<dbReference type="AlphaFoldDB" id="A0A2T7UWA4"/>
<dbReference type="Pfam" id="PF00441">
    <property type="entry name" value="Acyl-CoA_dh_1"/>
    <property type="match status" value="1"/>
</dbReference>
<name>A0A2T7UWA4_9RHOB</name>
<feature type="domain" description="Acyl-CoA dehydrogenase/oxidase N-terminal" evidence="11">
    <location>
        <begin position="15"/>
        <end position="128"/>
    </location>
</feature>
<dbReference type="GO" id="GO:0033539">
    <property type="term" value="P:fatty acid beta-oxidation using acyl-CoA dehydrogenase"/>
    <property type="evidence" value="ECO:0007669"/>
    <property type="project" value="TreeGrafter"/>
</dbReference>
<keyword evidence="6 7" id="KW-0560">Oxidoreductase</keyword>
<comment type="subunit">
    <text evidence="3">Homodimer.</text>
</comment>
<dbReference type="InterPro" id="IPR036250">
    <property type="entry name" value="AcylCo_DH-like_C"/>
</dbReference>
<dbReference type="InterPro" id="IPR050741">
    <property type="entry name" value="Acyl-CoA_dehydrogenase"/>
</dbReference>
<dbReference type="Proteomes" id="UP000244810">
    <property type="component" value="Unassembled WGS sequence"/>
</dbReference>
<dbReference type="InterPro" id="IPR006091">
    <property type="entry name" value="Acyl-CoA_Oxase/DH_mid-dom"/>
</dbReference>
<dbReference type="RefSeq" id="WP_107754517.1">
    <property type="nucleotide sequence ID" value="NZ_QBKF01000014.1"/>
</dbReference>
<keyword evidence="4 7" id="KW-0285">Flavoprotein</keyword>
<dbReference type="InterPro" id="IPR013786">
    <property type="entry name" value="AcylCoA_DH/ox_N"/>
</dbReference>
<evidence type="ECO:0000259" key="11">
    <source>
        <dbReference type="Pfam" id="PF02771"/>
    </source>
</evidence>
<dbReference type="GO" id="GO:0003995">
    <property type="term" value="F:acyl-CoA dehydrogenase activity"/>
    <property type="evidence" value="ECO:0007669"/>
    <property type="project" value="TreeGrafter"/>
</dbReference>
<dbReference type="FunFam" id="2.40.110.10:FF:000002">
    <property type="entry name" value="Acyl-CoA dehydrogenase fadE12"/>
    <property type="match status" value="1"/>
</dbReference>
<evidence type="ECO:0000256" key="3">
    <source>
        <dbReference type="ARBA" id="ARBA00011738"/>
    </source>
</evidence>
<comment type="cofactor">
    <cofactor evidence="1 7">
        <name>FAD</name>
        <dbReference type="ChEBI" id="CHEBI:57692"/>
    </cofactor>
</comment>
<dbReference type="SUPFAM" id="SSF47203">
    <property type="entry name" value="Acyl-CoA dehydrogenase C-terminal domain-like"/>
    <property type="match status" value="1"/>
</dbReference>
<dbReference type="OrthoDB" id="9775090at2"/>
<dbReference type="Pfam" id="PF02771">
    <property type="entry name" value="Acyl-CoA_dh_N"/>
    <property type="match status" value="1"/>
</dbReference>
<dbReference type="Gene3D" id="1.20.140.10">
    <property type="entry name" value="Butyryl-CoA Dehydrogenase, subunit A, domain 3"/>
    <property type="match status" value="1"/>
</dbReference>
<dbReference type="InterPro" id="IPR046373">
    <property type="entry name" value="Acyl-CoA_Oxase/DH_mid-dom_sf"/>
</dbReference>
<evidence type="ECO:0000313" key="13">
    <source>
        <dbReference type="Proteomes" id="UP000244810"/>
    </source>
</evidence>
<dbReference type="GO" id="GO:0005737">
    <property type="term" value="C:cytoplasm"/>
    <property type="evidence" value="ECO:0007669"/>
    <property type="project" value="TreeGrafter"/>
</dbReference>
<feature type="domain" description="Acyl-CoA dehydrogenase/oxidase C-terminal" evidence="9">
    <location>
        <begin position="246"/>
        <end position="394"/>
    </location>
</feature>
<sequence>MVPDKSPRVLDYEARLKAFMDEHIYPNEAEFFREAEELGPFAIYPMFDRLKPKAREAGLWNLFLPDSDKGAGLSNVEYGYLCEIMGRSFLAPEVFNCNAPDTGNMEVIERYGSAEHKERWLKPLLNGEIRSCFAMTEPAVASSDATNIQAEIRREGDNYVINAHKWYTTGASNPKTKICIFMGKTDPGNPDRHKQQSMILVPMDTPGITVTRSLPVFGYYGVPDRASEVLFQDVRVPASNLLLGEGRGFEIAQGRLGPGRIHHCMRTIGMAERLLEIMIDRTLQRVAFGKPVAEQGVTRERIAEARLMIDQCRLLTLHAAHKMDTVGNKEARAEIAMIKIAAPTMACQIADWAIQACGGGGTGNDFGTALAYAGLRTLRLADGPDEVHRDQLARMEIKKRRGLNHPGWAPQVTNRGRNPALGG</sequence>
<dbReference type="GO" id="GO:0050660">
    <property type="term" value="F:flavin adenine dinucleotide binding"/>
    <property type="evidence" value="ECO:0007669"/>
    <property type="project" value="InterPro"/>
</dbReference>
<protein>
    <submittedName>
        <fullName evidence="12">Acyl-CoA dehydrogenase</fullName>
    </submittedName>
</protein>
<reference evidence="12 13" key="1">
    <citation type="journal article" date="2011" name="Syst. Appl. Microbiol.">
        <title>Defluviimonas denitrificans gen. nov., sp. nov., and Pararhodobacter aggregans gen. nov., sp. nov., non-phototrophic Rhodobacteraceae from the biofilter of a marine aquaculture.</title>
        <authorList>
            <person name="Foesel B.U."/>
            <person name="Drake H.L."/>
            <person name="Schramm A."/>
        </authorList>
    </citation>
    <scope>NUCLEOTIDE SEQUENCE [LARGE SCALE GENOMIC DNA]</scope>
    <source>
        <strain evidence="12 13">D1-19</strain>
    </source>
</reference>
<evidence type="ECO:0000256" key="6">
    <source>
        <dbReference type="ARBA" id="ARBA00023002"/>
    </source>
</evidence>
<keyword evidence="5 7" id="KW-0274">FAD</keyword>
<dbReference type="PANTHER" id="PTHR48083:SF13">
    <property type="entry name" value="ACYL-COA DEHYDROGENASE FAMILY MEMBER 11"/>
    <property type="match status" value="1"/>
</dbReference>
<evidence type="ECO:0000256" key="5">
    <source>
        <dbReference type="ARBA" id="ARBA00022827"/>
    </source>
</evidence>
<evidence type="ECO:0000313" key="12">
    <source>
        <dbReference type="EMBL" id="PVE48849.1"/>
    </source>
</evidence>
<evidence type="ECO:0000256" key="7">
    <source>
        <dbReference type="RuleBase" id="RU362125"/>
    </source>
</evidence>
<dbReference type="InterPro" id="IPR009100">
    <property type="entry name" value="AcylCoA_DH/oxidase_NM_dom_sf"/>
</dbReference>
<dbReference type="Gene3D" id="1.10.540.10">
    <property type="entry name" value="Acyl-CoA dehydrogenase/oxidase, N-terminal domain"/>
    <property type="match status" value="1"/>
</dbReference>
<evidence type="ECO:0000256" key="2">
    <source>
        <dbReference type="ARBA" id="ARBA00009347"/>
    </source>
</evidence>
<organism evidence="12 13">
    <name type="scientific">Pararhodobacter aggregans</name>
    <dbReference type="NCBI Taxonomy" id="404875"/>
    <lineage>
        <taxon>Bacteria</taxon>
        <taxon>Pseudomonadati</taxon>
        <taxon>Pseudomonadota</taxon>
        <taxon>Alphaproteobacteria</taxon>
        <taxon>Rhodobacterales</taxon>
        <taxon>Paracoccaceae</taxon>
        <taxon>Pararhodobacter</taxon>
    </lineage>
</organism>